<dbReference type="Pfam" id="PF00569">
    <property type="entry name" value="ZZ"/>
    <property type="match status" value="1"/>
</dbReference>
<evidence type="ECO:0000256" key="5">
    <source>
        <dbReference type="PROSITE-ProRule" id="PRU00228"/>
    </source>
</evidence>
<evidence type="ECO:0008006" key="12">
    <source>
        <dbReference type="Google" id="ProtNLM"/>
    </source>
</evidence>
<dbReference type="PROSITE" id="PS51294">
    <property type="entry name" value="HTH_MYB"/>
    <property type="match status" value="1"/>
</dbReference>
<dbReference type="Pfam" id="PF00249">
    <property type="entry name" value="Myb_DNA-binding"/>
    <property type="match status" value="1"/>
</dbReference>
<dbReference type="InterPro" id="IPR043145">
    <property type="entry name" value="Znf_ZZ_sf"/>
</dbReference>
<dbReference type="Gene3D" id="1.10.10.60">
    <property type="entry name" value="Homeodomain-like"/>
    <property type="match status" value="1"/>
</dbReference>
<evidence type="ECO:0000313" key="10">
    <source>
        <dbReference type="EMBL" id="KAK7868970.1"/>
    </source>
</evidence>
<keyword evidence="4" id="KW-0862">Zinc</keyword>
<dbReference type="GO" id="GO:0005634">
    <property type="term" value="C:nucleus"/>
    <property type="evidence" value="ECO:0007669"/>
    <property type="project" value="UniProtKB-SubCell"/>
</dbReference>
<organism evidence="10 11">
    <name type="scientific">Gryllus longicercus</name>
    <dbReference type="NCBI Taxonomy" id="2509291"/>
    <lineage>
        <taxon>Eukaryota</taxon>
        <taxon>Metazoa</taxon>
        <taxon>Ecdysozoa</taxon>
        <taxon>Arthropoda</taxon>
        <taxon>Hexapoda</taxon>
        <taxon>Insecta</taxon>
        <taxon>Pterygota</taxon>
        <taxon>Neoptera</taxon>
        <taxon>Polyneoptera</taxon>
        <taxon>Orthoptera</taxon>
        <taxon>Ensifera</taxon>
        <taxon>Gryllidea</taxon>
        <taxon>Grylloidea</taxon>
        <taxon>Gryllidae</taxon>
        <taxon>Gryllinae</taxon>
        <taxon>Gryllus</taxon>
    </lineage>
</organism>
<evidence type="ECO:0000259" key="7">
    <source>
        <dbReference type="PROSITE" id="PS50090"/>
    </source>
</evidence>
<dbReference type="EMBL" id="JAZDUA010000084">
    <property type="protein sequence ID" value="KAK7868970.1"/>
    <property type="molecule type" value="Genomic_DNA"/>
</dbReference>
<keyword evidence="11" id="KW-1185">Reference proteome</keyword>
<dbReference type="SMART" id="SM00717">
    <property type="entry name" value="SANT"/>
    <property type="match status" value="1"/>
</dbReference>
<feature type="domain" description="Myb-like" evidence="7">
    <location>
        <begin position="162"/>
        <end position="218"/>
    </location>
</feature>
<dbReference type="InterPro" id="IPR009057">
    <property type="entry name" value="Homeodomain-like_sf"/>
</dbReference>
<dbReference type="PANTHER" id="PTHR22705:SF0">
    <property type="entry name" value="ZZ-TYPE ZINC FINGER-CONTAINING PROTEIN 3"/>
    <property type="match status" value="1"/>
</dbReference>
<feature type="compositionally biased region" description="Low complexity" evidence="6">
    <location>
        <begin position="18"/>
        <end position="35"/>
    </location>
</feature>
<dbReference type="InterPro" id="IPR001005">
    <property type="entry name" value="SANT/Myb"/>
</dbReference>
<reference evidence="10 11" key="1">
    <citation type="submission" date="2024-03" db="EMBL/GenBank/DDBJ databases">
        <title>The genome assembly and annotation of the cricket Gryllus longicercus Weissman &amp; Gray.</title>
        <authorList>
            <person name="Szrajer S."/>
            <person name="Gray D."/>
            <person name="Ylla G."/>
        </authorList>
    </citation>
    <scope>NUCLEOTIDE SEQUENCE [LARGE SCALE GENOMIC DNA]</scope>
    <source>
        <strain evidence="10">DAG 2021-001</strain>
        <tissue evidence="10">Whole body minus gut</tissue>
    </source>
</reference>
<dbReference type="Gene3D" id="3.30.60.90">
    <property type="match status" value="1"/>
</dbReference>
<feature type="domain" description="ZZ-type" evidence="8">
    <location>
        <begin position="343"/>
        <end position="400"/>
    </location>
</feature>
<dbReference type="InterPro" id="IPR017930">
    <property type="entry name" value="Myb_dom"/>
</dbReference>
<name>A0AAN9VVS4_9ORTH</name>
<proteinExistence type="predicted"/>
<evidence type="ECO:0000256" key="1">
    <source>
        <dbReference type="ARBA" id="ARBA00004123"/>
    </source>
</evidence>
<dbReference type="GO" id="GO:0008270">
    <property type="term" value="F:zinc ion binding"/>
    <property type="evidence" value="ECO:0007669"/>
    <property type="project" value="UniProtKB-KW"/>
</dbReference>
<evidence type="ECO:0000256" key="4">
    <source>
        <dbReference type="ARBA" id="ARBA00022833"/>
    </source>
</evidence>
<comment type="caution">
    <text evidence="10">The sequence shown here is derived from an EMBL/GenBank/DDBJ whole genome shotgun (WGS) entry which is preliminary data.</text>
</comment>
<dbReference type="SUPFAM" id="SSF46689">
    <property type="entry name" value="Homeodomain-like"/>
    <property type="match status" value="1"/>
</dbReference>
<feature type="region of interest" description="Disordered" evidence="6">
    <location>
        <begin position="17"/>
        <end position="38"/>
    </location>
</feature>
<dbReference type="GO" id="GO:0070461">
    <property type="term" value="C:SAGA-type complex"/>
    <property type="evidence" value="ECO:0007669"/>
    <property type="project" value="UniProtKB-ARBA"/>
</dbReference>
<evidence type="ECO:0000313" key="11">
    <source>
        <dbReference type="Proteomes" id="UP001378592"/>
    </source>
</evidence>
<gene>
    <name evidence="10" type="ORF">R5R35_002601</name>
</gene>
<dbReference type="Proteomes" id="UP001378592">
    <property type="component" value="Unassembled WGS sequence"/>
</dbReference>
<accession>A0AAN9VVS4</accession>
<evidence type="ECO:0000256" key="2">
    <source>
        <dbReference type="ARBA" id="ARBA00022723"/>
    </source>
</evidence>
<dbReference type="InterPro" id="IPR037830">
    <property type="entry name" value="ZZZ3"/>
</dbReference>
<dbReference type="InterPro" id="IPR000433">
    <property type="entry name" value="Znf_ZZ"/>
</dbReference>
<dbReference type="SUPFAM" id="SSF57850">
    <property type="entry name" value="RING/U-box"/>
    <property type="match status" value="1"/>
</dbReference>
<evidence type="ECO:0000256" key="6">
    <source>
        <dbReference type="SAM" id="MobiDB-lite"/>
    </source>
</evidence>
<protein>
    <recommendedName>
        <fullName evidence="12">ZZ-type zinc finger-containing protein 3</fullName>
    </recommendedName>
</protein>
<keyword evidence="2" id="KW-0479">Metal-binding</keyword>
<dbReference type="CDD" id="cd00167">
    <property type="entry name" value="SANT"/>
    <property type="match status" value="1"/>
</dbReference>
<keyword evidence="3 5" id="KW-0863">Zinc-finger</keyword>
<dbReference type="PROSITE" id="PS50090">
    <property type="entry name" value="MYB_LIKE"/>
    <property type="match status" value="1"/>
</dbReference>
<evidence type="ECO:0000259" key="8">
    <source>
        <dbReference type="PROSITE" id="PS50135"/>
    </source>
</evidence>
<dbReference type="AlphaFoldDB" id="A0AAN9VVS4"/>
<dbReference type="PANTHER" id="PTHR22705">
    <property type="entry name" value="ZINC FINGER, ZZ DOMAIN CONTAINING 3"/>
    <property type="match status" value="1"/>
</dbReference>
<comment type="subcellular location">
    <subcellularLocation>
        <location evidence="1">Nucleus</location>
    </subcellularLocation>
</comment>
<feature type="domain" description="HTH myb-type" evidence="9">
    <location>
        <begin position="170"/>
        <end position="222"/>
    </location>
</feature>
<sequence length="435" mass="49210">MSEFPFLNACLNEKLGESSQSSANSNVQSDDSVNSDGEDEFYFESDHVALKNNKDYRELLKTVAILEAQRYRALKDIDTIISLKKQVKENPIKFVEMLTNGAIQIPEPQIIPPMPNIDWNQYNIPNADVNKTSAEMPKTDTASHDPTKSKMLVRGRVFDESKPETFNQLWTVEEQQRLEELLIKYPPEEVETNRWRKIAAELGNRTAKQVCSRVQKYFLKLQKAGLPVPGRAPKAHAQAELGKRSAYPYQRRFSRPTTFFPSQDVPVPLAELEDTSSVVQSPSTSFYDLNLKTEISGGLNLISGCEDSVANEKVKNIQSSRKLDLLRKVLEVKEQNDYHHLRHIGFKCDFCNDEPITGVLWTCVVCPAVDFCTDCVVAQLDSSNPHPLSHNIIPVKEIGVTKVRRYDKDYLPPSFSEPGCSYNYLDPNFMPGGDS</sequence>
<evidence type="ECO:0000256" key="3">
    <source>
        <dbReference type="ARBA" id="ARBA00022771"/>
    </source>
</evidence>
<dbReference type="PROSITE" id="PS50135">
    <property type="entry name" value="ZF_ZZ_2"/>
    <property type="match status" value="1"/>
</dbReference>
<evidence type="ECO:0000259" key="9">
    <source>
        <dbReference type="PROSITE" id="PS51294"/>
    </source>
</evidence>